<gene>
    <name evidence="1" type="ORF">I553_3597</name>
</gene>
<reference evidence="1" key="1">
    <citation type="submission" date="2014-01" db="EMBL/GenBank/DDBJ databases">
        <authorList>
            <person name="Brown-Elliot B."/>
            <person name="Wallace R."/>
            <person name="Lenaerts A."/>
            <person name="Ordway D."/>
            <person name="DeGroote M.A."/>
            <person name="Parker T."/>
            <person name="Sizemore C."/>
            <person name="Tallon L.J."/>
            <person name="Sadzewicz L.K."/>
            <person name="Sengamalay N."/>
            <person name="Fraser C.M."/>
            <person name="Hine E."/>
            <person name="Shefchek K.A."/>
            <person name="Das S.P."/>
            <person name="Tettelin H."/>
        </authorList>
    </citation>
    <scope>NUCLEOTIDE SEQUENCE [LARGE SCALE GENOMIC DNA]</scope>
    <source>
        <strain evidence="1">4042</strain>
    </source>
</reference>
<dbReference type="PATRIC" id="fig|1299334.3.peg.1792"/>
<organism evidence="1">
    <name type="scientific">Mycobacterium xenopi 4042</name>
    <dbReference type="NCBI Taxonomy" id="1299334"/>
    <lineage>
        <taxon>Bacteria</taxon>
        <taxon>Bacillati</taxon>
        <taxon>Actinomycetota</taxon>
        <taxon>Actinomycetes</taxon>
        <taxon>Mycobacteriales</taxon>
        <taxon>Mycobacteriaceae</taxon>
        <taxon>Mycobacterium</taxon>
    </lineage>
</organism>
<dbReference type="AlphaFoldDB" id="X8DK65"/>
<dbReference type="EMBL" id="JAOB01000015">
    <property type="protein sequence ID" value="EUA68426.1"/>
    <property type="molecule type" value="Genomic_DNA"/>
</dbReference>
<proteinExistence type="predicted"/>
<evidence type="ECO:0000313" key="1">
    <source>
        <dbReference type="EMBL" id="EUA68426.1"/>
    </source>
</evidence>
<comment type="caution">
    <text evidence="1">The sequence shown here is derived from an EMBL/GenBank/DDBJ whole genome shotgun (WGS) entry which is preliminary data.</text>
</comment>
<name>X8DK65_MYCXE</name>
<sequence>MAALKRSLVTVMTRAPHQPRDTGCCWRARLSATTGLVA</sequence>
<protein>
    <submittedName>
        <fullName evidence="1">Uncharacterized protein</fullName>
    </submittedName>
</protein>
<accession>X8DK65</accession>